<dbReference type="AlphaFoldDB" id="A0A2U8GUB2"/>
<dbReference type="PROSITE" id="PS50005">
    <property type="entry name" value="TPR"/>
    <property type="match status" value="2"/>
</dbReference>
<keyword evidence="4" id="KW-1185">Reference proteome</keyword>
<feature type="signal peptide" evidence="2">
    <location>
        <begin position="1"/>
        <end position="23"/>
    </location>
</feature>
<dbReference type="KEGG" id="acom:CEW83_19040"/>
<dbReference type="PANTHER" id="PTHR12558:SF13">
    <property type="entry name" value="CELL DIVISION CYCLE PROTEIN 27 HOMOLOG"/>
    <property type="match status" value="1"/>
</dbReference>
<dbReference type="EMBL" id="CP022187">
    <property type="protein sequence ID" value="AWI77068.1"/>
    <property type="molecule type" value="Genomic_DNA"/>
</dbReference>
<keyword evidence="1" id="KW-0802">TPR repeat</keyword>
<dbReference type="PROSITE" id="PS51257">
    <property type="entry name" value="PROKAR_LIPOPROTEIN"/>
    <property type="match status" value="1"/>
</dbReference>
<dbReference type="InterPro" id="IPR013360">
    <property type="entry name" value="Pilus_4_PilW"/>
</dbReference>
<name>A0A2U8GUB2_9RHOO</name>
<reference evidence="3 4" key="1">
    <citation type="submission" date="2017-06" db="EMBL/GenBank/DDBJ databases">
        <title>Azoarcus.</title>
        <authorList>
            <person name="Woo J.-H."/>
            <person name="Kim H.-S."/>
        </authorList>
    </citation>
    <scope>NUCLEOTIDE SEQUENCE [LARGE SCALE GENOMIC DNA]</scope>
    <source>
        <strain evidence="3 4">TSPY31</strain>
    </source>
</reference>
<dbReference type="SUPFAM" id="SSF48452">
    <property type="entry name" value="TPR-like"/>
    <property type="match status" value="1"/>
</dbReference>
<feature type="chain" id="PRO_5015949739" evidence="2">
    <location>
        <begin position="24"/>
        <end position="269"/>
    </location>
</feature>
<evidence type="ECO:0000313" key="3">
    <source>
        <dbReference type="EMBL" id="AWI77068.1"/>
    </source>
</evidence>
<dbReference type="InterPro" id="IPR011990">
    <property type="entry name" value="TPR-like_helical_dom_sf"/>
</dbReference>
<dbReference type="RefSeq" id="WP_108950767.1">
    <property type="nucleotide sequence ID" value="NZ_CP022187.1"/>
</dbReference>
<gene>
    <name evidence="3" type="ORF">CEW83_19040</name>
</gene>
<feature type="repeat" description="TPR" evidence="1">
    <location>
        <begin position="52"/>
        <end position="85"/>
    </location>
</feature>
<dbReference type="PANTHER" id="PTHR12558">
    <property type="entry name" value="CELL DIVISION CYCLE 16,23,27"/>
    <property type="match status" value="1"/>
</dbReference>
<accession>A0A2U8GUB2</accession>
<dbReference type="Gene3D" id="1.25.40.10">
    <property type="entry name" value="Tetratricopeptide repeat domain"/>
    <property type="match status" value="1"/>
</dbReference>
<proteinExistence type="predicted"/>
<evidence type="ECO:0000313" key="4">
    <source>
        <dbReference type="Proteomes" id="UP000244930"/>
    </source>
</evidence>
<dbReference type="Proteomes" id="UP000244930">
    <property type="component" value="Chromosome"/>
</dbReference>
<keyword evidence="2" id="KW-0732">Signal</keyword>
<protein>
    <submittedName>
        <fullName evidence="3">Type IV pilus biogenesis/stability protein PilW</fullName>
    </submittedName>
</protein>
<dbReference type="SMART" id="SM00028">
    <property type="entry name" value="TPR"/>
    <property type="match status" value="4"/>
</dbReference>
<evidence type="ECO:0000256" key="1">
    <source>
        <dbReference type="PROSITE-ProRule" id="PRU00339"/>
    </source>
</evidence>
<sequence>MTFRMLPLVLLVSVLGLGGCVTAPTSSISGDAVGVSRPMSDVQPAAGPDARARVHVDLGQAYFEIGRYDVALDEGRLALAESPSYAPAFHLLGLTYMMIDENGSAGEYFTRALNAAPGDPDFNNSYGWFLCLQGRETEGLERFARAARNPYYRYPTRPYTNAGLCNLRLSRDAEAQQQFMLAIQADPANGEALYQLAAIAYRRGDFQTAHEQLNRLHQQLRPTAASVWLGLRTARKLGERNAEASYAEQLRSRFADSAEHVLMMQGKYE</sequence>
<dbReference type="NCBIfam" id="TIGR02521">
    <property type="entry name" value="type_IV_pilW"/>
    <property type="match status" value="1"/>
</dbReference>
<dbReference type="InterPro" id="IPR019734">
    <property type="entry name" value="TPR_rpt"/>
</dbReference>
<evidence type="ECO:0000256" key="2">
    <source>
        <dbReference type="SAM" id="SignalP"/>
    </source>
</evidence>
<feature type="repeat" description="TPR" evidence="1">
    <location>
        <begin position="86"/>
        <end position="119"/>
    </location>
</feature>
<organism evidence="3 4">
    <name type="scientific">Parazoarcus communis</name>
    <dbReference type="NCBI Taxonomy" id="41977"/>
    <lineage>
        <taxon>Bacteria</taxon>
        <taxon>Pseudomonadati</taxon>
        <taxon>Pseudomonadota</taxon>
        <taxon>Betaproteobacteria</taxon>
        <taxon>Rhodocyclales</taxon>
        <taxon>Zoogloeaceae</taxon>
        <taxon>Parazoarcus</taxon>
    </lineage>
</organism>